<keyword evidence="3" id="KW-1185">Reference proteome</keyword>
<dbReference type="HOGENOM" id="CLU_1259856_0_0_0"/>
<dbReference type="STRING" id="381764.Fnod_0786"/>
<dbReference type="OrthoDB" id="44749at2"/>
<evidence type="ECO:0000313" key="3">
    <source>
        <dbReference type="Proteomes" id="UP000002415"/>
    </source>
</evidence>
<name>A7HL56_FERNB</name>
<dbReference type="RefSeq" id="WP_011993956.1">
    <property type="nucleotide sequence ID" value="NC_009718.1"/>
</dbReference>
<reference evidence="2 3" key="2">
    <citation type="journal article" date="2009" name="Proc. Natl. Acad. Sci. U.S.A.">
        <title>On the chimeric nature, thermophilic origin, and phylogenetic placement of the Thermotogales.</title>
        <authorList>
            <person name="Zhaxybayeva O."/>
            <person name="Swithers K.S."/>
            <person name="Lapierre P."/>
            <person name="Fournier G.P."/>
            <person name="Bickhart D.M."/>
            <person name="DeBoy R.T."/>
            <person name="Nelson K.E."/>
            <person name="Nesbo C.L."/>
            <person name="Doolittle W.F."/>
            <person name="Gogarten J.P."/>
            <person name="Noll K.M."/>
        </authorList>
    </citation>
    <scope>NUCLEOTIDE SEQUENCE [LARGE SCALE GENOMIC DNA]</scope>
    <source>
        <strain evidence="3">ATCC 35602 / DSM 5306 / Rt17-B1</strain>
    </source>
</reference>
<gene>
    <name evidence="2" type="ordered locus">Fnod_0786</name>
</gene>
<reference evidence="2 3" key="1">
    <citation type="submission" date="2007-07" db="EMBL/GenBank/DDBJ databases">
        <title>Complete sequence of Fervidobacterium nodosum Rt17-B1.</title>
        <authorList>
            <consortium name="US DOE Joint Genome Institute"/>
            <person name="Copeland A."/>
            <person name="Lucas S."/>
            <person name="Lapidus A."/>
            <person name="Barry K."/>
            <person name="Glavina del Rio T."/>
            <person name="Dalin E."/>
            <person name="Tice H."/>
            <person name="Pitluck S."/>
            <person name="Saunders E."/>
            <person name="Brettin T."/>
            <person name="Bruce D."/>
            <person name="Detter J.C."/>
            <person name="Han C."/>
            <person name="Schmutz J."/>
            <person name="Larimer F."/>
            <person name="Land M."/>
            <person name="Hauser L."/>
            <person name="Kyrpides N."/>
            <person name="Mikhailova N."/>
            <person name="Nelson K."/>
            <person name="Gogarten J.P."/>
            <person name="Noll K."/>
            <person name="Richardson P."/>
        </authorList>
    </citation>
    <scope>NUCLEOTIDE SEQUENCE [LARGE SCALE GENOMIC DNA]</scope>
    <source>
        <strain evidence="3">ATCC 35602 / DSM 5306 / Rt17-B1</strain>
    </source>
</reference>
<dbReference type="AlphaFoldDB" id="A7HL56"/>
<keyword evidence="1" id="KW-0812">Transmembrane</keyword>
<feature type="transmembrane region" description="Helical" evidence="1">
    <location>
        <begin position="6"/>
        <end position="26"/>
    </location>
</feature>
<evidence type="ECO:0000256" key="1">
    <source>
        <dbReference type="SAM" id="Phobius"/>
    </source>
</evidence>
<proteinExistence type="predicted"/>
<dbReference type="Proteomes" id="UP000002415">
    <property type="component" value="Chromosome"/>
</dbReference>
<sequence>MEIKEIVFWSIFLTIAILLFTGQVVLNVQENVKPSTISEKIEYLPDITKKNEKAILVYENIGFSEKLRELSKKGITYGLGEYSGPSFNEDALKDSAIQIAYQEIIKKLDERKEKIKQSINMEDKTKREELLKIIDDIFSRLYQFIPEDNSLAIIYRIWKEDKKEVLSYYVLAIFDTEYAFSLINSIFQDEISKFEEYGIKFEKLWSLMYEESKEK</sequence>
<protein>
    <submittedName>
        <fullName evidence="2">Uncharacterized protein</fullName>
    </submittedName>
</protein>
<keyword evidence="1" id="KW-0472">Membrane</keyword>
<accession>A7HL56</accession>
<dbReference type="KEGG" id="fno:Fnod_0786"/>
<evidence type="ECO:0000313" key="2">
    <source>
        <dbReference type="EMBL" id="ABS60639.1"/>
    </source>
</evidence>
<organism evidence="2 3">
    <name type="scientific">Fervidobacterium nodosum (strain ATCC 35602 / DSM 5306 / Rt17-B1)</name>
    <dbReference type="NCBI Taxonomy" id="381764"/>
    <lineage>
        <taxon>Bacteria</taxon>
        <taxon>Thermotogati</taxon>
        <taxon>Thermotogota</taxon>
        <taxon>Thermotogae</taxon>
        <taxon>Thermotogales</taxon>
        <taxon>Fervidobacteriaceae</taxon>
        <taxon>Fervidobacterium</taxon>
    </lineage>
</organism>
<keyword evidence="1" id="KW-1133">Transmembrane helix</keyword>
<dbReference type="EMBL" id="CP000771">
    <property type="protein sequence ID" value="ABS60639.1"/>
    <property type="molecule type" value="Genomic_DNA"/>
</dbReference>